<dbReference type="InterPro" id="IPR026960">
    <property type="entry name" value="RVT-Znf"/>
</dbReference>
<dbReference type="Proteomes" id="UP000244336">
    <property type="component" value="Chromosome 3"/>
</dbReference>
<evidence type="ECO:0000259" key="1">
    <source>
        <dbReference type="Pfam" id="PF13966"/>
    </source>
</evidence>
<dbReference type="AlphaFoldDB" id="A0A2T7EJX7"/>
<dbReference type="PANTHER" id="PTHR33116:SF87">
    <property type="entry name" value="OS01G0158850 PROTEIN"/>
    <property type="match status" value="1"/>
</dbReference>
<accession>A0A2T7EJX7</accession>
<evidence type="ECO:0000313" key="2">
    <source>
        <dbReference type="EMBL" id="PUZ68112.1"/>
    </source>
</evidence>
<feature type="domain" description="Reverse transcriptase zinc-binding" evidence="1">
    <location>
        <begin position="175"/>
        <end position="257"/>
    </location>
</feature>
<sequence length="372" mass="42994">MLKRLDGWKGSAMSIGGRGTLIQACLSSLPTYCMSMYLLPKTIHKRMDSTRKRFFCLLCKWLWEIEMGEGLWQEIVRKKYIKEHCVSQLKVKPTNSPVWNDLLKVREIYLQGRVMVVGNGKMTDFWRDTWCGACSLQDKFPELFEICNENSLSVAGMAQREDDRPKWNWEKSGSFSVKSTDKHLFSDESNEPNKRIWRAKIPLKIKLFMWLVFQNAILTKDNLLRRGWSGDEKCMFCSCDESITHLFFECSMAKCVWSMVAMVVGADCRPTTFEQFWVWVKKIMPMAGKYHMVGLAGICWALWRTRNNVCFEDKKVRSPIDIASSFISFWAELQAEGDRAELEEGAELLRGIALSMHPREAPPGDTGMVLLQ</sequence>
<gene>
    <name evidence="2" type="ORF">GQ55_3G489400</name>
</gene>
<dbReference type="PANTHER" id="PTHR33116">
    <property type="entry name" value="REVERSE TRANSCRIPTASE ZINC-BINDING DOMAIN-CONTAINING PROTEIN-RELATED-RELATED"/>
    <property type="match status" value="1"/>
</dbReference>
<dbReference type="STRING" id="1504633.A0A2T7EJX7"/>
<dbReference type="EMBL" id="CM009751">
    <property type="protein sequence ID" value="PUZ68112.1"/>
    <property type="molecule type" value="Genomic_DNA"/>
</dbReference>
<organism evidence="2 3">
    <name type="scientific">Panicum hallii var. hallii</name>
    <dbReference type="NCBI Taxonomy" id="1504633"/>
    <lineage>
        <taxon>Eukaryota</taxon>
        <taxon>Viridiplantae</taxon>
        <taxon>Streptophyta</taxon>
        <taxon>Embryophyta</taxon>
        <taxon>Tracheophyta</taxon>
        <taxon>Spermatophyta</taxon>
        <taxon>Magnoliopsida</taxon>
        <taxon>Liliopsida</taxon>
        <taxon>Poales</taxon>
        <taxon>Poaceae</taxon>
        <taxon>PACMAD clade</taxon>
        <taxon>Panicoideae</taxon>
        <taxon>Panicodae</taxon>
        <taxon>Paniceae</taxon>
        <taxon>Panicinae</taxon>
        <taxon>Panicum</taxon>
        <taxon>Panicum sect. Panicum</taxon>
    </lineage>
</organism>
<dbReference type="Pfam" id="PF13966">
    <property type="entry name" value="zf-RVT"/>
    <property type="match status" value="1"/>
</dbReference>
<name>A0A2T7EJX7_9POAL</name>
<reference evidence="2 3" key="1">
    <citation type="submission" date="2018-04" db="EMBL/GenBank/DDBJ databases">
        <title>WGS assembly of Panicum hallii var. hallii HAL2.</title>
        <authorList>
            <person name="Lovell J."/>
            <person name="Jenkins J."/>
            <person name="Lowry D."/>
            <person name="Mamidi S."/>
            <person name="Sreedasyam A."/>
            <person name="Weng X."/>
            <person name="Barry K."/>
            <person name="Bonette J."/>
            <person name="Campitelli B."/>
            <person name="Daum C."/>
            <person name="Gordon S."/>
            <person name="Gould B."/>
            <person name="Lipzen A."/>
            <person name="MacQueen A."/>
            <person name="Palacio-Mejia J."/>
            <person name="Plott C."/>
            <person name="Shakirov E."/>
            <person name="Shu S."/>
            <person name="Yoshinaga Y."/>
            <person name="Zane M."/>
            <person name="Rokhsar D."/>
            <person name="Grimwood J."/>
            <person name="Schmutz J."/>
            <person name="Juenger T."/>
        </authorList>
    </citation>
    <scope>NUCLEOTIDE SEQUENCE [LARGE SCALE GENOMIC DNA]</scope>
    <source>
        <strain evidence="3">cv. HAL2</strain>
    </source>
</reference>
<evidence type="ECO:0000313" key="3">
    <source>
        <dbReference type="Proteomes" id="UP000244336"/>
    </source>
</evidence>
<keyword evidence="3" id="KW-1185">Reference proteome</keyword>
<protein>
    <recommendedName>
        <fullName evidence="1">Reverse transcriptase zinc-binding domain-containing protein</fullName>
    </recommendedName>
</protein>
<dbReference type="Gramene" id="PUZ68112">
    <property type="protein sequence ID" value="PUZ68112"/>
    <property type="gene ID" value="GQ55_3G489400"/>
</dbReference>
<proteinExistence type="predicted"/>
<dbReference type="OrthoDB" id="689430at2759"/>